<reference evidence="1" key="1">
    <citation type="journal article" date="2014" name="Nat. Commun.">
        <title>Multiple recent horizontal transfers of a large genomic region in cheese making fungi.</title>
        <authorList>
            <person name="Cheeseman K."/>
            <person name="Ropars J."/>
            <person name="Renault P."/>
            <person name="Dupont J."/>
            <person name="Gouzy J."/>
            <person name="Branca A."/>
            <person name="Abraham A.L."/>
            <person name="Ceppi M."/>
            <person name="Conseiller E."/>
            <person name="Debuchy R."/>
            <person name="Malagnac F."/>
            <person name="Goarin A."/>
            <person name="Silar P."/>
            <person name="Lacoste S."/>
            <person name="Sallet E."/>
            <person name="Bensimon A."/>
            <person name="Giraud T."/>
            <person name="Brygoo Y."/>
        </authorList>
    </citation>
    <scope>NUCLEOTIDE SEQUENCE [LARGE SCALE GENOMIC DNA]</scope>
    <source>
        <strain evidence="1">FM164</strain>
    </source>
</reference>
<evidence type="ECO:0000313" key="1">
    <source>
        <dbReference type="EMBL" id="CDM26538.1"/>
    </source>
</evidence>
<name>W6PQR5_PENRF</name>
<protein>
    <submittedName>
        <fullName evidence="1">Alcohol dehydrogenase superfamily, zinc-type</fullName>
    </submittedName>
</protein>
<keyword evidence="2" id="KW-1185">Reference proteome</keyword>
<evidence type="ECO:0000313" key="2">
    <source>
        <dbReference type="Proteomes" id="UP000030686"/>
    </source>
</evidence>
<dbReference type="AlphaFoldDB" id="W6PQR5"/>
<dbReference type="Proteomes" id="UP000030686">
    <property type="component" value="Unassembled WGS sequence"/>
</dbReference>
<accession>W6PQR5</accession>
<organism evidence="1 2">
    <name type="scientific">Penicillium roqueforti (strain FM164)</name>
    <dbReference type="NCBI Taxonomy" id="1365484"/>
    <lineage>
        <taxon>Eukaryota</taxon>
        <taxon>Fungi</taxon>
        <taxon>Dikarya</taxon>
        <taxon>Ascomycota</taxon>
        <taxon>Pezizomycotina</taxon>
        <taxon>Eurotiomycetes</taxon>
        <taxon>Eurotiomycetidae</taxon>
        <taxon>Eurotiales</taxon>
        <taxon>Aspergillaceae</taxon>
        <taxon>Penicillium</taxon>
    </lineage>
</organism>
<proteinExistence type="predicted"/>
<gene>
    <name evidence="1" type="ORF">PROQFM164_S01g000347</name>
</gene>
<dbReference type="OrthoDB" id="256333at2759"/>
<dbReference type="EMBL" id="HG792015">
    <property type="protein sequence ID" value="CDM26538.1"/>
    <property type="molecule type" value="Genomic_DNA"/>
</dbReference>
<sequence>MRFGSRGRQPRSVSLAVASLECFADSLPIGDKITILSSYSETYKFPAAVDDLDTGKVKLDGIVSKVYKIEQ</sequence>
<dbReference type="STRING" id="1365484.W6PQR5"/>